<dbReference type="InterPro" id="IPR001878">
    <property type="entry name" value="Znf_CCHC"/>
</dbReference>
<protein>
    <recommendedName>
        <fullName evidence="4">CCHC-type domain-containing protein</fullName>
    </recommendedName>
</protein>
<keyword evidence="1" id="KW-0862">Zinc</keyword>
<feature type="region of interest" description="Disordered" evidence="3">
    <location>
        <begin position="262"/>
        <end position="290"/>
    </location>
</feature>
<feature type="compositionally biased region" description="Polar residues" evidence="3">
    <location>
        <begin position="159"/>
        <end position="172"/>
    </location>
</feature>
<dbReference type="PROSITE" id="PS50158">
    <property type="entry name" value="ZF_CCHC"/>
    <property type="match status" value="1"/>
</dbReference>
<feature type="coiled-coil region" evidence="2">
    <location>
        <begin position="190"/>
        <end position="217"/>
    </location>
</feature>
<feature type="compositionally biased region" description="Basic residues" evidence="3">
    <location>
        <begin position="263"/>
        <end position="273"/>
    </location>
</feature>
<evidence type="ECO:0000256" key="2">
    <source>
        <dbReference type="SAM" id="Coils"/>
    </source>
</evidence>
<dbReference type="Proteomes" id="UP000005408">
    <property type="component" value="Unassembled WGS sequence"/>
</dbReference>
<reference evidence="5" key="1">
    <citation type="submission" date="2022-08" db="UniProtKB">
        <authorList>
            <consortium name="EnsemblMetazoa"/>
        </authorList>
    </citation>
    <scope>IDENTIFICATION</scope>
    <source>
        <strain evidence="5">05x7-T-G4-1.051#20</strain>
    </source>
</reference>
<feature type="region of interest" description="Disordered" evidence="3">
    <location>
        <begin position="149"/>
        <end position="172"/>
    </location>
</feature>
<evidence type="ECO:0000256" key="3">
    <source>
        <dbReference type="SAM" id="MobiDB-lite"/>
    </source>
</evidence>
<dbReference type="EnsemblMetazoa" id="G32600.1">
    <property type="protein sequence ID" value="G32600.1:cds"/>
    <property type="gene ID" value="G32600"/>
</dbReference>
<sequence length="367" mass="41389">MNDKEAELWADLSVIDARREKLKETLDRLRSTPYTSNPSMIPDSGVDVRPKYDTSMDARSSQYANTASANVKSDTAENFGYSKYPKSDFSVYRGETSQETYKANSDYLNPRSIEQPNFSETLLAGSFPHSTHSLVATSTTTSVTWTSRHGAWNDRPHSNQDFNRSVNSQGATNDAVDTNTASAQNSIGVNEEILKLRQEIQQSMRDLENKISKLSASKAPDKSNDTNAEHVDRFPFKCHHCGRRGHKIKDCFIKLNQEQAQKKAAKSKPGVKRKAVEEEPVLSEGQGKEPEVEIEICETTSQEEPLTESHCSCCKAVGREKVDVGTQTNLKVDDQKKRGHQKIIRVIRQYQENGENIEKFEEDTWFD</sequence>
<evidence type="ECO:0000313" key="6">
    <source>
        <dbReference type="Proteomes" id="UP000005408"/>
    </source>
</evidence>
<keyword evidence="1" id="KW-0479">Metal-binding</keyword>
<name>A0A8W8MG29_MAGGI</name>
<dbReference type="GO" id="GO:0008270">
    <property type="term" value="F:zinc ion binding"/>
    <property type="evidence" value="ECO:0007669"/>
    <property type="project" value="UniProtKB-KW"/>
</dbReference>
<dbReference type="GO" id="GO:0003676">
    <property type="term" value="F:nucleic acid binding"/>
    <property type="evidence" value="ECO:0007669"/>
    <property type="project" value="InterPro"/>
</dbReference>
<dbReference type="AlphaFoldDB" id="A0A8W8MG29"/>
<keyword evidence="6" id="KW-1185">Reference proteome</keyword>
<organism evidence="5 6">
    <name type="scientific">Magallana gigas</name>
    <name type="common">Pacific oyster</name>
    <name type="synonym">Crassostrea gigas</name>
    <dbReference type="NCBI Taxonomy" id="29159"/>
    <lineage>
        <taxon>Eukaryota</taxon>
        <taxon>Metazoa</taxon>
        <taxon>Spiralia</taxon>
        <taxon>Lophotrochozoa</taxon>
        <taxon>Mollusca</taxon>
        <taxon>Bivalvia</taxon>
        <taxon>Autobranchia</taxon>
        <taxon>Pteriomorphia</taxon>
        <taxon>Ostreida</taxon>
        <taxon>Ostreoidea</taxon>
        <taxon>Ostreidae</taxon>
        <taxon>Magallana</taxon>
    </lineage>
</organism>
<keyword evidence="2" id="KW-0175">Coiled coil</keyword>
<evidence type="ECO:0000313" key="5">
    <source>
        <dbReference type="EnsemblMetazoa" id="G32600.1:cds"/>
    </source>
</evidence>
<evidence type="ECO:0000256" key="1">
    <source>
        <dbReference type="PROSITE-ProRule" id="PRU00047"/>
    </source>
</evidence>
<evidence type="ECO:0000259" key="4">
    <source>
        <dbReference type="PROSITE" id="PS50158"/>
    </source>
</evidence>
<feature type="domain" description="CCHC-type" evidence="4">
    <location>
        <begin position="237"/>
        <end position="251"/>
    </location>
</feature>
<accession>A0A8W8MG29</accession>
<keyword evidence="1" id="KW-0863">Zinc-finger</keyword>
<proteinExistence type="predicted"/>